<evidence type="ECO:0008006" key="4">
    <source>
        <dbReference type="Google" id="ProtNLM"/>
    </source>
</evidence>
<comment type="caution">
    <text evidence="2">The sequence shown here is derived from an EMBL/GenBank/DDBJ whole genome shotgun (WGS) entry which is preliminary data.</text>
</comment>
<proteinExistence type="predicted"/>
<evidence type="ECO:0000256" key="1">
    <source>
        <dbReference type="SAM" id="SignalP"/>
    </source>
</evidence>
<name>A0A2N7S670_9MICC</name>
<evidence type="ECO:0000313" key="2">
    <source>
        <dbReference type="EMBL" id="PMQ21607.1"/>
    </source>
</evidence>
<protein>
    <recommendedName>
        <fullName evidence="4">GerMN domain-containing protein</fullName>
    </recommendedName>
</protein>
<dbReference type="Proteomes" id="UP000235739">
    <property type="component" value="Unassembled WGS sequence"/>
</dbReference>
<dbReference type="RefSeq" id="WP_102598088.1">
    <property type="nucleotide sequence ID" value="NZ_JBQDJG010000011.1"/>
</dbReference>
<gene>
    <name evidence="2" type="ORF">CIK84_08785</name>
</gene>
<organism evidence="2 3">
    <name type="scientific">Glutamicibacter arilaitensis</name>
    <dbReference type="NCBI Taxonomy" id="256701"/>
    <lineage>
        <taxon>Bacteria</taxon>
        <taxon>Bacillati</taxon>
        <taxon>Actinomycetota</taxon>
        <taxon>Actinomycetes</taxon>
        <taxon>Micrococcales</taxon>
        <taxon>Micrococcaceae</taxon>
        <taxon>Glutamicibacter</taxon>
    </lineage>
</organism>
<dbReference type="EMBL" id="PNQX01000001">
    <property type="protein sequence ID" value="PMQ21607.1"/>
    <property type="molecule type" value="Genomic_DNA"/>
</dbReference>
<accession>A0A2N7S670</accession>
<feature type="chain" id="PRO_5014989654" description="GerMN domain-containing protein" evidence="1">
    <location>
        <begin position="23"/>
        <end position="179"/>
    </location>
</feature>
<sequence length="179" mass="18548">MKRATALIAALSVALVAALALALNTLKPVELDLTAQPVAAAEAKAPAPAHDVQDVAAVDPSPLPYSETLTTASGPQAWADQKVTQFLNGQGARSFSALKGQAAGNITAWSAPKVGHLVLEVSGESWAWDDDLLYVAQLFMSSVGYESDELIDVKVVAPDSGASGTYGRADMTNANPWTA</sequence>
<feature type="signal peptide" evidence="1">
    <location>
        <begin position="1"/>
        <end position="22"/>
    </location>
</feature>
<evidence type="ECO:0000313" key="3">
    <source>
        <dbReference type="Proteomes" id="UP000235739"/>
    </source>
</evidence>
<reference evidence="2 3" key="1">
    <citation type="journal article" date="2017" name="Elife">
        <title>Extensive horizontal gene transfer in cheese-associated bacteria.</title>
        <authorList>
            <person name="Bonham K.S."/>
            <person name="Wolfe B.E."/>
            <person name="Dutton R.J."/>
        </authorList>
    </citation>
    <scope>NUCLEOTIDE SEQUENCE [LARGE SCALE GENOMIC DNA]</scope>
    <source>
        <strain evidence="2 3">JB182</strain>
    </source>
</reference>
<dbReference type="AlphaFoldDB" id="A0A2N7S670"/>
<keyword evidence="1" id="KW-0732">Signal</keyword>